<dbReference type="GO" id="GO:0003676">
    <property type="term" value="F:nucleic acid binding"/>
    <property type="evidence" value="ECO:0007669"/>
    <property type="project" value="InterPro"/>
</dbReference>
<dbReference type="Gene3D" id="3.40.50.300">
    <property type="entry name" value="P-loop containing nucleotide triphosphate hydrolases"/>
    <property type="match status" value="2"/>
</dbReference>
<dbReference type="InterPro" id="IPR027417">
    <property type="entry name" value="P-loop_NTPase"/>
</dbReference>
<evidence type="ECO:0000256" key="5">
    <source>
        <dbReference type="PROSITE-ProRule" id="PRU00552"/>
    </source>
</evidence>
<evidence type="ECO:0000256" key="3">
    <source>
        <dbReference type="ARBA" id="ARBA00022806"/>
    </source>
</evidence>
<dbReference type="GO" id="GO:0005524">
    <property type="term" value="F:ATP binding"/>
    <property type="evidence" value="ECO:0007669"/>
    <property type="project" value="UniProtKB-KW"/>
</dbReference>
<dbReference type="Proteomes" id="UP000244803">
    <property type="component" value="Chromosome 2"/>
</dbReference>
<protein>
    <submittedName>
        <fullName evidence="10">ATP-dependent RNA helicase</fullName>
        <ecNumber evidence="10">3.6.4.13</ecNumber>
    </submittedName>
</protein>
<sequence length="990" mass="111328">MGSESQTAESMAESNNDSIESSASINANKWSIEPIDSRTFKLFSESKRKLTSHKSCNNDSTKTRSANDTIEKSTNKTDDQKNGNIDENPVKRRKECSFESLGVPNWLIEISDSLQIKKPTRIQQMCLPSAFAGKNLIGCSETGSGKTICFCWPILVAFAKNPYGVFSLILTPTRELALQISDQFRVFGANLNVNILPCVGGFDIIKQSTEMERRPHVVVATPGRLAYQVSIPERNLAKIFANVKYLVLDECDRLLDKNFEENLGVILKCVPSSSEGRITFMFSATITPSIQYLTTSLSAKKEVGGSSCKDESNANEDGDSEGEAKYSSFELFDATESNCQRLQNNIQHEYIFLPQHVHMTYLVHVLNKLYDIDTSTDSTFGNGANGKPNHKKNDTNSKGTKKINLINGASSADKKGIIFVSTKKRCDLVYLTLEQLKFKVTSINSNMKQIKRNDNLSKFRSGHSNILVATDLVSRGIDVPEVEFIINLDFPSTVFDYIHRIGRTGRAGRSGIAISFIDEYDRDKVKNVESSTNIRLEKYQINDMEAVKLLNKVTVATQRAYLFLQQNEKSVNLDFRNKGLFLKDIFKYGRNPEKNGEIEKLKVDEESNKNKFNSSNLEPRGKESQLKDELSRVELVFGSSGLKLLNQSNVLVLGANELSSKIITHLIRSGVSSVTLWDSDKNLAEDKLTEIRILNPDCNIKSIHTDPEEYIKGGDYSTIIFANRPITEAIKYNNIFHGKCNFVYAFVAGTYGLVINDFGKHEIRVKSDHSHQEHTCKLVYSGKESCLEATGSDLYNYKRNDSIQVKYTQQDNKSKVRTKNKSGKNDRSVVIDTFKIVNVDRTDKSCARIWIKTGSRRLPKNIVSVKKVDEVIELNFGTIEDLLSKLLETRKLKALVRSIYDRVFNNRVIDKLVISPSCSNNLNNGSLSVLSSLIALNRANLYNLKGDLDSRNFYDLTKQVYSMSNYETVCNFNELKDLKIPAMTTLIGNK</sequence>
<evidence type="ECO:0000256" key="4">
    <source>
        <dbReference type="ARBA" id="ARBA00022840"/>
    </source>
</evidence>
<gene>
    <name evidence="10" type="ORF">MACJ_001239</name>
</gene>
<feature type="domain" description="Helicase ATP-binding" evidence="7">
    <location>
        <begin position="127"/>
        <end position="304"/>
    </location>
</feature>
<dbReference type="InterPro" id="IPR035985">
    <property type="entry name" value="Ubiquitin-activating_enz"/>
</dbReference>
<keyword evidence="3 10" id="KW-0347">Helicase</keyword>
<dbReference type="InterPro" id="IPR014014">
    <property type="entry name" value="RNA_helicase_DEAD_Q_motif"/>
</dbReference>
<evidence type="ECO:0000256" key="6">
    <source>
        <dbReference type="SAM" id="MobiDB-lite"/>
    </source>
</evidence>
<dbReference type="SUPFAM" id="SSF52540">
    <property type="entry name" value="P-loop containing nucleoside triphosphate hydrolases"/>
    <property type="match status" value="1"/>
</dbReference>
<keyword evidence="1" id="KW-0547">Nucleotide-binding</keyword>
<dbReference type="Pfam" id="PF00271">
    <property type="entry name" value="Helicase_C"/>
    <property type="match status" value="1"/>
</dbReference>
<proteinExistence type="predicted"/>
<evidence type="ECO:0000259" key="7">
    <source>
        <dbReference type="PROSITE" id="PS51192"/>
    </source>
</evidence>
<accession>A0A976QSB2</accession>
<keyword evidence="2 10" id="KW-0378">Hydrolase</keyword>
<dbReference type="CDD" id="cd18787">
    <property type="entry name" value="SF2_C_DEAD"/>
    <property type="match status" value="1"/>
</dbReference>
<dbReference type="PROSITE" id="PS51192">
    <property type="entry name" value="HELICASE_ATP_BIND_1"/>
    <property type="match status" value="1"/>
</dbReference>
<feature type="region of interest" description="Disordered" evidence="6">
    <location>
        <begin position="48"/>
        <end position="89"/>
    </location>
</feature>
<dbReference type="InterPro" id="IPR050079">
    <property type="entry name" value="DEAD_box_RNA_helicase"/>
</dbReference>
<dbReference type="AlphaFoldDB" id="A0A976QSB2"/>
<feature type="short sequence motif" description="Q motif" evidence="5">
    <location>
        <begin position="96"/>
        <end position="124"/>
    </location>
</feature>
<dbReference type="GO" id="GO:0005829">
    <property type="term" value="C:cytosol"/>
    <property type="evidence" value="ECO:0007669"/>
    <property type="project" value="TreeGrafter"/>
</dbReference>
<feature type="compositionally biased region" description="Polar residues" evidence="6">
    <location>
        <begin position="1"/>
        <end position="29"/>
    </location>
</feature>
<feature type="region of interest" description="Disordered" evidence="6">
    <location>
        <begin position="379"/>
        <end position="400"/>
    </location>
</feature>
<dbReference type="InterPro" id="IPR011545">
    <property type="entry name" value="DEAD/DEAH_box_helicase_dom"/>
</dbReference>
<dbReference type="SMART" id="SM00490">
    <property type="entry name" value="HELICc"/>
    <property type="match status" value="1"/>
</dbReference>
<organism evidence="10 11">
    <name type="scientific">Theileria orientalis</name>
    <dbReference type="NCBI Taxonomy" id="68886"/>
    <lineage>
        <taxon>Eukaryota</taxon>
        <taxon>Sar</taxon>
        <taxon>Alveolata</taxon>
        <taxon>Apicomplexa</taxon>
        <taxon>Aconoidasida</taxon>
        <taxon>Piroplasmida</taxon>
        <taxon>Theileriidae</taxon>
        <taxon>Theileria</taxon>
    </lineage>
</organism>
<evidence type="ECO:0000256" key="1">
    <source>
        <dbReference type="ARBA" id="ARBA00022741"/>
    </source>
</evidence>
<evidence type="ECO:0000313" key="10">
    <source>
        <dbReference type="EMBL" id="UKJ90307.2"/>
    </source>
</evidence>
<evidence type="ECO:0000259" key="9">
    <source>
        <dbReference type="PROSITE" id="PS51195"/>
    </source>
</evidence>
<dbReference type="GO" id="GO:0016787">
    <property type="term" value="F:hydrolase activity"/>
    <property type="evidence" value="ECO:0007669"/>
    <property type="project" value="UniProtKB-KW"/>
</dbReference>
<dbReference type="SUPFAM" id="SSF69572">
    <property type="entry name" value="Activating enzymes of the ubiquitin-like proteins"/>
    <property type="match status" value="1"/>
</dbReference>
<reference evidence="10" key="1">
    <citation type="submission" date="2022-07" db="EMBL/GenBank/DDBJ databases">
        <title>Evaluation of T. orientalis genome assembly methods using nanopore sequencing and analysis of variation between genomes.</title>
        <authorList>
            <person name="Yam J."/>
            <person name="Micallef M.L."/>
            <person name="Liu M."/>
            <person name="Djordjevic S.P."/>
            <person name="Bogema D.R."/>
            <person name="Jenkins C."/>
        </authorList>
    </citation>
    <scope>NUCLEOTIDE SEQUENCE</scope>
    <source>
        <strain evidence="10">Fish Creek</strain>
    </source>
</reference>
<dbReference type="InterPro" id="IPR001650">
    <property type="entry name" value="Helicase_C-like"/>
</dbReference>
<dbReference type="GO" id="GO:0008641">
    <property type="term" value="F:ubiquitin-like modifier activating enzyme activity"/>
    <property type="evidence" value="ECO:0007669"/>
    <property type="project" value="InterPro"/>
</dbReference>
<dbReference type="EMBL" id="CP056068">
    <property type="protein sequence ID" value="UKJ90307.2"/>
    <property type="molecule type" value="Genomic_DNA"/>
</dbReference>
<dbReference type="Gene3D" id="3.40.50.720">
    <property type="entry name" value="NAD(P)-binding Rossmann-like Domain"/>
    <property type="match status" value="1"/>
</dbReference>
<name>A0A976QSB2_THEOR</name>
<feature type="domain" description="DEAD-box RNA helicase Q" evidence="9">
    <location>
        <begin position="96"/>
        <end position="124"/>
    </location>
</feature>
<dbReference type="PROSITE" id="PS51194">
    <property type="entry name" value="HELICASE_CTER"/>
    <property type="match status" value="1"/>
</dbReference>
<feature type="region of interest" description="Disordered" evidence="6">
    <location>
        <begin position="1"/>
        <end position="30"/>
    </location>
</feature>
<dbReference type="PANTHER" id="PTHR47959">
    <property type="entry name" value="ATP-DEPENDENT RNA HELICASE RHLE-RELATED"/>
    <property type="match status" value="1"/>
</dbReference>
<feature type="compositionally biased region" description="Polar residues" evidence="6">
    <location>
        <begin position="53"/>
        <end position="68"/>
    </location>
</feature>
<dbReference type="GO" id="GO:0003724">
    <property type="term" value="F:RNA helicase activity"/>
    <property type="evidence" value="ECO:0007669"/>
    <property type="project" value="UniProtKB-EC"/>
</dbReference>
<dbReference type="EC" id="3.6.4.13" evidence="10"/>
<dbReference type="InterPro" id="IPR014001">
    <property type="entry name" value="Helicase_ATP-bd"/>
</dbReference>
<dbReference type="SMART" id="SM00487">
    <property type="entry name" value="DEXDc"/>
    <property type="match status" value="1"/>
</dbReference>
<feature type="compositionally biased region" description="Basic and acidic residues" evidence="6">
    <location>
        <begin position="303"/>
        <end position="312"/>
    </location>
</feature>
<dbReference type="PROSITE" id="PS51195">
    <property type="entry name" value="Q_MOTIF"/>
    <property type="match status" value="1"/>
</dbReference>
<feature type="region of interest" description="Disordered" evidence="6">
    <location>
        <begin position="303"/>
        <end position="322"/>
    </location>
</feature>
<dbReference type="Pfam" id="PF00270">
    <property type="entry name" value="DEAD"/>
    <property type="match status" value="1"/>
</dbReference>
<keyword evidence="4" id="KW-0067">ATP-binding</keyword>
<dbReference type="OrthoDB" id="10252231at2759"/>
<evidence type="ECO:0000256" key="2">
    <source>
        <dbReference type="ARBA" id="ARBA00022801"/>
    </source>
</evidence>
<evidence type="ECO:0000313" key="11">
    <source>
        <dbReference type="Proteomes" id="UP000244803"/>
    </source>
</evidence>
<feature type="compositionally biased region" description="Basic and acidic residues" evidence="6">
    <location>
        <begin position="69"/>
        <end position="81"/>
    </location>
</feature>
<evidence type="ECO:0000259" key="8">
    <source>
        <dbReference type="PROSITE" id="PS51194"/>
    </source>
</evidence>
<feature type="domain" description="Helicase C-terminal" evidence="8">
    <location>
        <begin position="404"/>
        <end position="547"/>
    </location>
</feature>
<dbReference type="PANTHER" id="PTHR47959:SF24">
    <property type="entry name" value="ATP-DEPENDENT RNA HELICASE"/>
    <property type="match status" value="1"/>
</dbReference>